<evidence type="ECO:0000313" key="1">
    <source>
        <dbReference type="EMBL" id="NOT33343.1"/>
    </source>
</evidence>
<dbReference type="AlphaFoldDB" id="A0A849SID0"/>
<dbReference type="InterPro" id="IPR004155">
    <property type="entry name" value="PBS_lyase_HEAT"/>
</dbReference>
<evidence type="ECO:0000313" key="2">
    <source>
        <dbReference type="Proteomes" id="UP000580839"/>
    </source>
</evidence>
<reference evidence="1 2" key="1">
    <citation type="submission" date="2020-04" db="EMBL/GenBank/DDBJ databases">
        <title>Metagenomic profiling of ammonia- and methane-oxidizing microorganisms in a Dutch drinking water treatment plant.</title>
        <authorList>
            <person name="Poghosyan L."/>
            <person name="Leucker S."/>
        </authorList>
    </citation>
    <scope>NUCLEOTIDE SEQUENCE [LARGE SCALE GENOMIC DNA]</scope>
    <source>
        <strain evidence="1">S-RSF-IL-03</strain>
    </source>
</reference>
<sequence>MSTSSQNISSRQGTLRDLSPSGQRAAHFFRALARALKTCRLYRGENPIVTPLRPALLAQLNEDLLAAGSWHLRFTPFEILLIDEPVVRPAGVKLGVDATPTPEERLPFLFYRDGIRSLVLTPEVPRHEFDALFDALLVVGVNSQMQDDLVTLLWQANTTKIRVDAVPVSQTIFLHSRRPTSESAEGSHQGLSYAWSPNGSEIRADIGQIEGASMGLHRDTFDDWPLPTEWVEVAEAYSKLDRTMQFTRTRLLTEWAAERGIEWQDEAPQLLQAIHVADPDSKTSAAIARALVTWVVGSIQDCNWEEAQRAFELLRRFDPDGAFSNDDFSNALQGLDTDDITEHLDESTTDDQGRFFGLTVAIGRPAVKFACAVMAKAQKSRTRAAACTMLTYLCTEDPEVLEPYITDSRWYVVRNVVFILGQIGGPAVVPMLEMASHHPEMRVRRAVVQALGNVPATDRVPLLFEQLGTRDPQLLAAALGMLARFRTPAIARAVLRQVEAPDFETRAEESQRALFNALGELGDDEIVPRLEILLHKGGWFARSTFERIAAARTLQRIGTQKAISALATGLRSRAEAVRNACLEAMNTRSA</sequence>
<dbReference type="PANTHER" id="PTHR12697">
    <property type="entry name" value="PBS LYASE HEAT-LIKE PROTEIN"/>
    <property type="match status" value="1"/>
</dbReference>
<dbReference type="InterPro" id="IPR016024">
    <property type="entry name" value="ARM-type_fold"/>
</dbReference>
<protein>
    <submittedName>
        <fullName evidence="1">HEAT repeat domain-containing protein</fullName>
    </submittedName>
</protein>
<comment type="caution">
    <text evidence="1">The sequence shown here is derived from an EMBL/GenBank/DDBJ whole genome shotgun (WGS) entry which is preliminary data.</text>
</comment>
<dbReference type="PANTHER" id="PTHR12697:SF5">
    <property type="entry name" value="DEOXYHYPUSINE HYDROXYLASE"/>
    <property type="match status" value="1"/>
</dbReference>
<dbReference type="InterPro" id="IPR011989">
    <property type="entry name" value="ARM-like"/>
</dbReference>
<dbReference type="EMBL" id="JABFRW010000043">
    <property type="protein sequence ID" value="NOT33343.1"/>
    <property type="molecule type" value="Genomic_DNA"/>
</dbReference>
<dbReference type="SMART" id="SM00567">
    <property type="entry name" value="EZ_HEAT"/>
    <property type="match status" value="4"/>
</dbReference>
<proteinExistence type="predicted"/>
<dbReference type="SUPFAM" id="SSF48371">
    <property type="entry name" value="ARM repeat"/>
    <property type="match status" value="1"/>
</dbReference>
<dbReference type="Gene3D" id="1.25.10.10">
    <property type="entry name" value="Leucine-rich Repeat Variant"/>
    <property type="match status" value="1"/>
</dbReference>
<organism evidence="1 2">
    <name type="scientific">Eiseniibacteriota bacterium</name>
    <dbReference type="NCBI Taxonomy" id="2212470"/>
    <lineage>
        <taxon>Bacteria</taxon>
        <taxon>Candidatus Eiseniibacteriota</taxon>
    </lineage>
</organism>
<name>A0A849SID0_UNCEI</name>
<dbReference type="GO" id="GO:0016491">
    <property type="term" value="F:oxidoreductase activity"/>
    <property type="evidence" value="ECO:0007669"/>
    <property type="project" value="TreeGrafter"/>
</dbReference>
<dbReference type="Proteomes" id="UP000580839">
    <property type="component" value="Unassembled WGS sequence"/>
</dbReference>
<accession>A0A849SID0</accession>
<gene>
    <name evidence="1" type="ORF">HOP12_04140</name>
</gene>
<dbReference type="Pfam" id="PF13646">
    <property type="entry name" value="HEAT_2"/>
    <property type="match status" value="1"/>
</dbReference>